<reference evidence="2" key="2">
    <citation type="submission" date="2025-08" db="UniProtKB">
        <authorList>
            <consortium name="RefSeq"/>
        </authorList>
    </citation>
    <scope>IDENTIFICATION</scope>
</reference>
<evidence type="ECO:0000313" key="1">
    <source>
        <dbReference type="Proteomes" id="UP000818029"/>
    </source>
</evidence>
<evidence type="ECO:0000313" key="2">
    <source>
        <dbReference type="RefSeq" id="XP_016702502.1"/>
    </source>
</evidence>
<protein>
    <submittedName>
        <fullName evidence="2">Uncharacterized protein isoform X1</fullName>
    </submittedName>
</protein>
<dbReference type="STRING" id="3635.A0A1U8KJ80"/>
<proteinExistence type="predicted"/>
<dbReference type="PaxDb" id="3635-A0A1U8KJ80"/>
<keyword evidence="1" id="KW-1185">Reference proteome</keyword>
<dbReference type="Proteomes" id="UP000818029">
    <property type="component" value="Chromosome D01"/>
</dbReference>
<reference evidence="1" key="1">
    <citation type="journal article" date="2020" name="Nat. Genet.">
        <title>Genomic diversifications of five Gossypium allopolyploid species and their impact on cotton improvement.</title>
        <authorList>
            <person name="Chen Z.J."/>
            <person name="Sreedasyam A."/>
            <person name="Ando A."/>
            <person name="Song Q."/>
            <person name="De Santiago L.M."/>
            <person name="Hulse-Kemp A.M."/>
            <person name="Ding M."/>
            <person name="Ye W."/>
            <person name="Kirkbride R.C."/>
            <person name="Jenkins J."/>
            <person name="Plott C."/>
            <person name="Lovell J."/>
            <person name="Lin Y.M."/>
            <person name="Vaughn R."/>
            <person name="Liu B."/>
            <person name="Simpson S."/>
            <person name="Scheffler B.E."/>
            <person name="Wen L."/>
            <person name="Saski C.A."/>
            <person name="Grover C.E."/>
            <person name="Hu G."/>
            <person name="Conover J.L."/>
            <person name="Carlson J.W."/>
            <person name="Shu S."/>
            <person name="Boston L.B."/>
            <person name="Williams M."/>
            <person name="Peterson D.G."/>
            <person name="McGee K."/>
            <person name="Jones D.C."/>
            <person name="Wendel J.F."/>
            <person name="Stelly D.M."/>
            <person name="Grimwood J."/>
            <person name="Schmutz J."/>
        </authorList>
    </citation>
    <scope>NUCLEOTIDE SEQUENCE [LARGE SCALE GENOMIC DNA]</scope>
    <source>
        <strain evidence="1">cv. TM-1</strain>
    </source>
</reference>
<accession>A0A1U8KJ80</accession>
<dbReference type="RefSeq" id="XP_016702502.1">
    <property type="nucleotide sequence ID" value="XM_016847013.2"/>
</dbReference>
<gene>
    <name evidence="2" type="primary">LOC107917727</name>
</gene>
<dbReference type="KEGG" id="ghi:107917727"/>
<dbReference type="OrthoDB" id="999291at2759"/>
<dbReference type="AlphaFoldDB" id="A0A1U8KJ80"/>
<dbReference type="PANTHER" id="PTHR46782:SF2">
    <property type="entry name" value="OS07G0545900 PROTEIN"/>
    <property type="match status" value="1"/>
</dbReference>
<organism evidence="1 2">
    <name type="scientific">Gossypium hirsutum</name>
    <name type="common">Upland cotton</name>
    <name type="synonym">Gossypium mexicanum</name>
    <dbReference type="NCBI Taxonomy" id="3635"/>
    <lineage>
        <taxon>Eukaryota</taxon>
        <taxon>Viridiplantae</taxon>
        <taxon>Streptophyta</taxon>
        <taxon>Embryophyta</taxon>
        <taxon>Tracheophyta</taxon>
        <taxon>Spermatophyta</taxon>
        <taxon>Magnoliopsida</taxon>
        <taxon>eudicotyledons</taxon>
        <taxon>Gunneridae</taxon>
        <taxon>Pentapetalae</taxon>
        <taxon>rosids</taxon>
        <taxon>malvids</taxon>
        <taxon>Malvales</taxon>
        <taxon>Malvaceae</taxon>
        <taxon>Malvoideae</taxon>
        <taxon>Gossypium</taxon>
    </lineage>
</organism>
<dbReference type="PANTHER" id="PTHR46782">
    <property type="entry name" value="OS01G0757700 PROTEIN"/>
    <property type="match status" value="1"/>
</dbReference>
<dbReference type="InterPro" id="IPR044646">
    <property type="entry name" value="EMB1417-like"/>
</dbReference>
<dbReference type="GeneID" id="107917727"/>
<name>A0A1U8KJ80_GOSHI</name>
<sequence length="107" mass="12433">MLCLHKSVEYPSYSSLDLGIFFGMEIKGGVAEIQKDRNTPLVPKVFQLSNEKETIYGALDKWVAWETEFPLIAAAKALQIFKKRSQWLYVIQVYSVYWYSCFVFSSF</sequence>